<protein>
    <recommendedName>
        <fullName evidence="5">Pentatricopeptide repeat-containing protein</fullName>
    </recommendedName>
</protein>
<evidence type="ECO:0000256" key="2">
    <source>
        <dbReference type="PROSITE-ProRule" id="PRU00708"/>
    </source>
</evidence>
<dbReference type="NCBIfam" id="TIGR00756">
    <property type="entry name" value="PPR"/>
    <property type="match status" value="4"/>
</dbReference>
<evidence type="ECO:0000313" key="3">
    <source>
        <dbReference type="EMBL" id="KAJ9697643.1"/>
    </source>
</evidence>
<evidence type="ECO:0008006" key="5">
    <source>
        <dbReference type="Google" id="ProtNLM"/>
    </source>
</evidence>
<gene>
    <name evidence="3" type="ORF">PVL29_006986</name>
</gene>
<dbReference type="InterPro" id="IPR011990">
    <property type="entry name" value="TPR-like_helical_dom_sf"/>
</dbReference>
<dbReference type="GO" id="GO:0003723">
    <property type="term" value="F:RNA binding"/>
    <property type="evidence" value="ECO:0007669"/>
    <property type="project" value="InterPro"/>
</dbReference>
<dbReference type="PANTHER" id="PTHR47926:SF432">
    <property type="entry name" value="(WILD MALAYSIAN BANANA) HYPOTHETICAL PROTEIN"/>
    <property type="match status" value="1"/>
</dbReference>
<dbReference type="InterPro" id="IPR046960">
    <property type="entry name" value="PPR_At4g14850-like_plant"/>
</dbReference>
<dbReference type="FunFam" id="1.25.40.10:FF:000242">
    <property type="entry name" value="Pentatricopeptide repeat-containing protein"/>
    <property type="match status" value="1"/>
</dbReference>
<dbReference type="SUPFAM" id="SSF48452">
    <property type="entry name" value="TPR-like"/>
    <property type="match status" value="1"/>
</dbReference>
<dbReference type="AlphaFoldDB" id="A0AA39DUP9"/>
<dbReference type="Gene3D" id="1.25.40.10">
    <property type="entry name" value="Tetratricopeptide repeat domain"/>
    <property type="match status" value="3"/>
</dbReference>
<dbReference type="InterPro" id="IPR046848">
    <property type="entry name" value="E_motif"/>
</dbReference>
<feature type="repeat" description="PPR" evidence="2">
    <location>
        <begin position="206"/>
        <end position="240"/>
    </location>
</feature>
<proteinExistence type="predicted"/>
<feature type="repeat" description="PPR" evidence="2">
    <location>
        <begin position="338"/>
        <end position="372"/>
    </location>
</feature>
<dbReference type="Pfam" id="PF20430">
    <property type="entry name" value="Eplus_motif"/>
    <property type="match status" value="1"/>
</dbReference>
<organism evidence="3 4">
    <name type="scientific">Vitis rotundifolia</name>
    <name type="common">Muscadine grape</name>
    <dbReference type="NCBI Taxonomy" id="103349"/>
    <lineage>
        <taxon>Eukaryota</taxon>
        <taxon>Viridiplantae</taxon>
        <taxon>Streptophyta</taxon>
        <taxon>Embryophyta</taxon>
        <taxon>Tracheophyta</taxon>
        <taxon>Spermatophyta</taxon>
        <taxon>Magnoliopsida</taxon>
        <taxon>eudicotyledons</taxon>
        <taxon>Gunneridae</taxon>
        <taxon>Pentapetalae</taxon>
        <taxon>rosids</taxon>
        <taxon>Vitales</taxon>
        <taxon>Vitaceae</taxon>
        <taxon>Viteae</taxon>
        <taxon>Vitis</taxon>
    </lineage>
</organism>
<reference evidence="3 4" key="1">
    <citation type="journal article" date="2023" name="BMC Biotechnol.">
        <title>Vitis rotundifolia cv Carlos genome sequencing.</title>
        <authorList>
            <person name="Huff M."/>
            <person name="Hulse-Kemp A."/>
            <person name="Scheffler B."/>
            <person name="Youngblood R."/>
            <person name="Simpson S."/>
            <person name="Babiker E."/>
            <person name="Staton M."/>
        </authorList>
    </citation>
    <scope>NUCLEOTIDE SEQUENCE [LARGE SCALE GENOMIC DNA]</scope>
    <source>
        <tissue evidence="3">Leaf</tissue>
    </source>
</reference>
<comment type="caution">
    <text evidence="3">The sequence shown here is derived from an EMBL/GenBank/DDBJ whole genome shotgun (WGS) entry which is preliminary data.</text>
</comment>
<dbReference type="GO" id="GO:0009451">
    <property type="term" value="P:RNA modification"/>
    <property type="evidence" value="ECO:0007669"/>
    <property type="project" value="InterPro"/>
</dbReference>
<dbReference type="Pfam" id="PF13041">
    <property type="entry name" value="PPR_2"/>
    <property type="match status" value="1"/>
</dbReference>
<dbReference type="InterPro" id="IPR046849">
    <property type="entry name" value="E2_motif"/>
</dbReference>
<dbReference type="PANTHER" id="PTHR47926">
    <property type="entry name" value="PENTATRICOPEPTIDE REPEAT-CONTAINING PROTEIN"/>
    <property type="match status" value="1"/>
</dbReference>
<evidence type="ECO:0000256" key="1">
    <source>
        <dbReference type="ARBA" id="ARBA00022737"/>
    </source>
</evidence>
<dbReference type="Proteomes" id="UP001168098">
    <property type="component" value="Unassembled WGS sequence"/>
</dbReference>
<keyword evidence="1" id="KW-0677">Repeat</keyword>
<sequence>MVHLFRPPSSHWKRAVREPLLLQTSPAALFSTATAAAAAASPSYHLLSLLKQCSNLKHLHQTHCFMLSRGLDQDNILLSRFIEACSSLGFSHYSRSIFTYKTRPDIYLYNTIIKALSNPELATEAILLYNRILASDLRFDTYSLPFVLKAAVRLLAIHVGRQIHCQAIGTGLVCDIHVVTALIQMYSSCGCVSEARQLFDGVCFRDVAFWNAMVAGYAKVGDVDNARHLFERMPERNVISWTAVIAGYAQIDRPNEAITMFRRMQLEEVEPDEIAMLAALSACAHLGALELGEWIHNYIDKHGLSKIVPLNNALIDMYAKCGKIEKALEVFKNMEHKSVITWTSMIDGLALHGLGREALEIFSCMERNRIKPNEITFVAILSACCHVGLVEMGRWYFKCMGTKYGIKPKIQHYGCMIDLLGRAGFLQEAQELVRGMPFEANAPIWGSLLAAARIHGDAELGKRALQHLIKVEPHNSGNYTLLSNIYATQNKWNEAGMVRKVMRDTGVKKMPGGSCIEVNNRVHEFIAGDKSHPQSERIFEVLCKINLQLKIAMYVQMEHVEMLESNKESGYISTSICA</sequence>
<evidence type="ECO:0000313" key="4">
    <source>
        <dbReference type="Proteomes" id="UP001168098"/>
    </source>
</evidence>
<name>A0AA39DUP9_VITRO</name>
<dbReference type="FunFam" id="1.25.40.10:FF:000348">
    <property type="entry name" value="Pentatricopeptide repeat-containing protein chloroplastic"/>
    <property type="match status" value="1"/>
</dbReference>
<accession>A0AA39DUP9</accession>
<dbReference type="PROSITE" id="PS51375">
    <property type="entry name" value="PPR"/>
    <property type="match status" value="2"/>
</dbReference>
<dbReference type="InterPro" id="IPR002885">
    <property type="entry name" value="PPR_rpt"/>
</dbReference>
<dbReference type="EMBL" id="JARBHA010000006">
    <property type="protein sequence ID" value="KAJ9697643.1"/>
    <property type="molecule type" value="Genomic_DNA"/>
</dbReference>
<dbReference type="Pfam" id="PF20431">
    <property type="entry name" value="E_motif"/>
    <property type="match status" value="1"/>
</dbReference>
<keyword evidence="4" id="KW-1185">Reference proteome</keyword>
<dbReference type="Pfam" id="PF01535">
    <property type="entry name" value="PPR"/>
    <property type="match status" value="5"/>
</dbReference>